<evidence type="ECO:0000313" key="2">
    <source>
        <dbReference type="EMBL" id="MET3790058.1"/>
    </source>
</evidence>
<gene>
    <name evidence="2" type="ORF">ABID37_000242</name>
</gene>
<accession>A0ABV2MWJ5</accession>
<dbReference type="InterPro" id="IPR029063">
    <property type="entry name" value="SAM-dependent_MTases_sf"/>
</dbReference>
<organism evidence="2 3">
    <name type="scientific">Aquamicrobium terrae</name>
    <dbReference type="NCBI Taxonomy" id="1324945"/>
    <lineage>
        <taxon>Bacteria</taxon>
        <taxon>Pseudomonadati</taxon>
        <taxon>Pseudomonadota</taxon>
        <taxon>Alphaproteobacteria</taxon>
        <taxon>Hyphomicrobiales</taxon>
        <taxon>Phyllobacteriaceae</taxon>
        <taxon>Aquamicrobium</taxon>
    </lineage>
</organism>
<protein>
    <submittedName>
        <fullName evidence="2">SAM-dependent methyltransferase</fullName>
    </submittedName>
</protein>
<keyword evidence="2" id="KW-0489">Methyltransferase</keyword>
<keyword evidence="3" id="KW-1185">Reference proteome</keyword>
<keyword evidence="2" id="KW-0808">Transferase</keyword>
<feature type="domain" description="Methyltransferase" evidence="1">
    <location>
        <begin position="40"/>
        <end position="135"/>
    </location>
</feature>
<sequence length="278" mass="30509">MQNRYATLAAWVYELDKPVGRSFGDVEFYLERLNGVSGPVLEPAVGNGRLFVPLLEAGLDVKGFDASDEMLAYCRAACESRSLSASLSRQSFEAFSYDERFEAILVPLGSIQLVTDYEAAFGVLKRFHDHLAPGGRLILDLDAIDGFLDAPHSVRTWKAGDDLLTLTADRIDTDYVGQTTTTSLRYEHWRAGKLVDSEIDLFGLRWWGVAEFELALRAAGFVEVTACGDYQHGGRPHKGAGIITFEARRPSSARSLPQPARTGRSAACRLCGRASARA</sequence>
<reference evidence="2 3" key="1">
    <citation type="submission" date="2024-06" db="EMBL/GenBank/DDBJ databases">
        <title>Genomic Encyclopedia of Type Strains, Phase IV (KMG-IV): sequencing the most valuable type-strain genomes for metagenomic binning, comparative biology and taxonomic classification.</title>
        <authorList>
            <person name="Goeker M."/>
        </authorList>
    </citation>
    <scope>NUCLEOTIDE SEQUENCE [LARGE SCALE GENOMIC DNA]</scope>
    <source>
        <strain evidence="2 3">DSM 27865</strain>
    </source>
</reference>
<evidence type="ECO:0000313" key="3">
    <source>
        <dbReference type="Proteomes" id="UP001549076"/>
    </source>
</evidence>
<dbReference type="RefSeq" id="WP_354192141.1">
    <property type="nucleotide sequence ID" value="NZ_JBEPML010000001.1"/>
</dbReference>
<dbReference type="Gene3D" id="3.40.50.150">
    <property type="entry name" value="Vaccinia Virus protein VP39"/>
    <property type="match status" value="1"/>
</dbReference>
<dbReference type="InterPro" id="IPR041698">
    <property type="entry name" value="Methyltransf_25"/>
</dbReference>
<dbReference type="GO" id="GO:0032259">
    <property type="term" value="P:methylation"/>
    <property type="evidence" value="ECO:0007669"/>
    <property type="project" value="UniProtKB-KW"/>
</dbReference>
<dbReference type="Pfam" id="PF13649">
    <property type="entry name" value="Methyltransf_25"/>
    <property type="match status" value="1"/>
</dbReference>
<dbReference type="Proteomes" id="UP001549076">
    <property type="component" value="Unassembled WGS sequence"/>
</dbReference>
<dbReference type="SUPFAM" id="SSF53335">
    <property type="entry name" value="S-adenosyl-L-methionine-dependent methyltransferases"/>
    <property type="match status" value="1"/>
</dbReference>
<dbReference type="EMBL" id="JBEPML010000001">
    <property type="protein sequence ID" value="MET3790058.1"/>
    <property type="molecule type" value="Genomic_DNA"/>
</dbReference>
<dbReference type="Gene3D" id="2.20.130.10">
    <property type="entry name" value="CAC2371-like domains"/>
    <property type="match status" value="1"/>
</dbReference>
<name>A0ABV2MWJ5_9HYPH</name>
<comment type="caution">
    <text evidence="2">The sequence shown here is derived from an EMBL/GenBank/DDBJ whole genome shotgun (WGS) entry which is preliminary data.</text>
</comment>
<dbReference type="GO" id="GO:0008168">
    <property type="term" value="F:methyltransferase activity"/>
    <property type="evidence" value="ECO:0007669"/>
    <property type="project" value="UniProtKB-KW"/>
</dbReference>
<dbReference type="CDD" id="cd02440">
    <property type="entry name" value="AdoMet_MTases"/>
    <property type="match status" value="1"/>
</dbReference>
<evidence type="ECO:0000259" key="1">
    <source>
        <dbReference type="Pfam" id="PF13649"/>
    </source>
</evidence>
<proteinExistence type="predicted"/>